<dbReference type="PANTHER" id="PTHR44942:SF4">
    <property type="entry name" value="METHYLTRANSFERASE TYPE 11 DOMAIN-CONTAINING PROTEIN"/>
    <property type="match status" value="1"/>
</dbReference>
<dbReference type="PANTHER" id="PTHR44942">
    <property type="entry name" value="METHYLTRANSF_11 DOMAIN-CONTAINING PROTEIN"/>
    <property type="match status" value="1"/>
</dbReference>
<dbReference type="SUPFAM" id="SSF53335">
    <property type="entry name" value="S-adenosyl-L-methionine-dependent methyltransferases"/>
    <property type="match status" value="1"/>
</dbReference>
<dbReference type="AlphaFoldDB" id="A0A927PLA8"/>
<gene>
    <name evidence="5" type="ORF">HT102_10485</name>
</gene>
<sequence>MTDRARSFGQAAASYDQVRPRYPRELLARMLPTEPGVVVDCGAGTGILTAALTALGHDVIAVDPDPRMLDQLRATLPGITALEGRAESIPLGDASARAVVLGQAWHWVDVEAASREIDRVLEPGGSLLLLWNIRDEAVPWVRELTGVMQRSPAEDLLRGEGPRVAAPFAQEAVATQAWERSIAPDELRELVRSRSNYLVAGLSERARVDARVEELLASHPDLRGRARIELPYRTYAFRYRRA</sequence>
<evidence type="ECO:0000256" key="3">
    <source>
        <dbReference type="ARBA" id="ARBA00022679"/>
    </source>
</evidence>
<evidence type="ECO:0000313" key="6">
    <source>
        <dbReference type="Proteomes" id="UP000642993"/>
    </source>
</evidence>
<dbReference type="EMBL" id="JACYWE010000005">
    <property type="protein sequence ID" value="MBD8506915.1"/>
    <property type="molecule type" value="Genomic_DNA"/>
</dbReference>
<protein>
    <submittedName>
        <fullName evidence="5">Class I SAM-dependent methyltransferase</fullName>
    </submittedName>
</protein>
<dbReference type="InterPro" id="IPR029063">
    <property type="entry name" value="SAM-dependent_MTases_sf"/>
</dbReference>
<comment type="caution">
    <text evidence="5">The sequence shown here is derived from an EMBL/GenBank/DDBJ whole genome shotgun (WGS) entry which is preliminary data.</text>
</comment>
<reference evidence="5" key="1">
    <citation type="submission" date="2020-09" db="EMBL/GenBank/DDBJ databases">
        <title>Hoyosella lacisalsi sp. nov., a halotolerant actinobacterium isolated from soil of Lake Gudzhirganskoe.</title>
        <authorList>
            <person name="Yang Q."/>
            <person name="Guo P.Y."/>
            <person name="Liu S.W."/>
            <person name="Li F.N."/>
            <person name="Sun C.H."/>
        </authorList>
    </citation>
    <scope>NUCLEOTIDE SEQUENCE</scope>
    <source>
        <strain evidence="5">G463</strain>
    </source>
</reference>
<dbReference type="RefSeq" id="WP_192039364.1">
    <property type="nucleotide sequence ID" value="NZ_JACYWE010000005.1"/>
</dbReference>
<dbReference type="GO" id="GO:0032259">
    <property type="term" value="P:methylation"/>
    <property type="evidence" value="ECO:0007669"/>
    <property type="project" value="UniProtKB-KW"/>
</dbReference>
<dbReference type="Pfam" id="PF08241">
    <property type="entry name" value="Methyltransf_11"/>
    <property type="match status" value="1"/>
</dbReference>
<evidence type="ECO:0000256" key="1">
    <source>
        <dbReference type="ARBA" id="ARBA00008361"/>
    </source>
</evidence>
<proteinExistence type="inferred from homology"/>
<dbReference type="CDD" id="cd02440">
    <property type="entry name" value="AdoMet_MTases"/>
    <property type="match status" value="1"/>
</dbReference>
<evidence type="ECO:0000259" key="4">
    <source>
        <dbReference type="Pfam" id="PF08241"/>
    </source>
</evidence>
<dbReference type="GO" id="GO:0008757">
    <property type="term" value="F:S-adenosylmethionine-dependent methyltransferase activity"/>
    <property type="evidence" value="ECO:0007669"/>
    <property type="project" value="InterPro"/>
</dbReference>
<evidence type="ECO:0000313" key="5">
    <source>
        <dbReference type="EMBL" id="MBD8506915.1"/>
    </source>
</evidence>
<dbReference type="Gene3D" id="3.40.50.150">
    <property type="entry name" value="Vaccinia Virus protein VP39"/>
    <property type="match status" value="1"/>
</dbReference>
<accession>A0A927PLA8</accession>
<keyword evidence="3" id="KW-0808">Transferase</keyword>
<dbReference type="Proteomes" id="UP000642993">
    <property type="component" value="Unassembled WGS sequence"/>
</dbReference>
<feature type="domain" description="Methyltransferase type 11" evidence="4">
    <location>
        <begin position="39"/>
        <end position="128"/>
    </location>
</feature>
<dbReference type="InterPro" id="IPR013216">
    <property type="entry name" value="Methyltransf_11"/>
</dbReference>
<evidence type="ECO:0000256" key="2">
    <source>
        <dbReference type="ARBA" id="ARBA00022603"/>
    </source>
</evidence>
<comment type="similarity">
    <text evidence="1">Belongs to the methyltransferase superfamily.</text>
</comment>
<keyword evidence="2 5" id="KW-0489">Methyltransferase</keyword>
<organism evidence="5 6">
    <name type="scientific">Lolliginicoccus lacisalsi</name>
    <dbReference type="NCBI Taxonomy" id="2742202"/>
    <lineage>
        <taxon>Bacteria</taxon>
        <taxon>Bacillati</taxon>
        <taxon>Actinomycetota</taxon>
        <taxon>Actinomycetes</taxon>
        <taxon>Mycobacteriales</taxon>
        <taxon>Hoyosellaceae</taxon>
        <taxon>Lolliginicoccus</taxon>
    </lineage>
</organism>
<dbReference type="InterPro" id="IPR051052">
    <property type="entry name" value="Diverse_substrate_MTase"/>
</dbReference>
<keyword evidence="6" id="KW-1185">Reference proteome</keyword>
<name>A0A927PLA8_9ACTN</name>